<organism evidence="5 6">
    <name type="scientific">Sediminitomix flava</name>
    <dbReference type="NCBI Taxonomy" id="379075"/>
    <lineage>
        <taxon>Bacteria</taxon>
        <taxon>Pseudomonadati</taxon>
        <taxon>Bacteroidota</taxon>
        <taxon>Cytophagia</taxon>
        <taxon>Cytophagales</taxon>
        <taxon>Flammeovirgaceae</taxon>
        <taxon>Sediminitomix</taxon>
    </lineage>
</organism>
<keyword evidence="3" id="KW-0233">DNA recombination</keyword>
<comment type="similarity">
    <text evidence="1">Belongs to the 'phage' integrase family.</text>
</comment>
<dbReference type="Pfam" id="PF13102">
    <property type="entry name" value="Phage_int_SAM_5"/>
    <property type="match status" value="1"/>
</dbReference>
<dbReference type="PANTHER" id="PTHR30349:SF64">
    <property type="entry name" value="PROPHAGE INTEGRASE INTD-RELATED"/>
    <property type="match status" value="1"/>
</dbReference>
<accession>A0A315Z6C7</accession>
<sequence>MNVRYHLSGTLNRKGEDKIFLYFRLNGKRYKLYTRLKVKPEQWDSIRMCVKRKTANALAINKYLMTQQEKVLTIFYNALAEGKEENEVIALIRALFQPPEANDFFSVFEEFAAFRGKYDSIRTKKKYLVVVSLLKRFQKSTGYKITFQTINLSFLDHFLDYSFEKGRQDSTIHGNIKSIKAFMRWAYDRKYHDNDSYLVLKYKSPPKKEPIVLTEQELIKLFTHEFATEDKNLDVARDLFCFACFTCQRYSDLIKFDEAQLSENLWRFMSKKTKKGITVPLVGYASPAIKILKKYNGKLPRIHNAKLNEFIKEASRKAGITREVEKYNYSGSNIKVTKIPKWKCVTSHMARRTGITLLLQNGVPVTTVMKLTGHQDLKTLMKYVATSEEDLKNALKEIKIIPSNQK</sequence>
<dbReference type="AlphaFoldDB" id="A0A315Z6C7"/>
<dbReference type="InterPro" id="IPR013762">
    <property type="entry name" value="Integrase-like_cat_sf"/>
</dbReference>
<comment type="caution">
    <text evidence="5">The sequence shown here is derived from an EMBL/GenBank/DDBJ whole genome shotgun (WGS) entry which is preliminary data.</text>
</comment>
<dbReference type="Proteomes" id="UP000245535">
    <property type="component" value="Unassembled WGS sequence"/>
</dbReference>
<keyword evidence="6" id="KW-1185">Reference proteome</keyword>
<dbReference type="GO" id="GO:0015074">
    <property type="term" value="P:DNA integration"/>
    <property type="evidence" value="ECO:0007669"/>
    <property type="project" value="InterPro"/>
</dbReference>
<proteinExistence type="inferred from homology"/>
<dbReference type="Pfam" id="PF17293">
    <property type="entry name" value="Arm-DNA-bind_5"/>
    <property type="match status" value="1"/>
</dbReference>
<dbReference type="SUPFAM" id="SSF56349">
    <property type="entry name" value="DNA breaking-rejoining enzymes"/>
    <property type="match status" value="1"/>
</dbReference>
<evidence type="ECO:0000313" key="5">
    <source>
        <dbReference type="EMBL" id="PWJ38646.1"/>
    </source>
</evidence>
<gene>
    <name evidence="5" type="ORF">BC781_107237</name>
</gene>
<dbReference type="Gene3D" id="1.10.443.10">
    <property type="entry name" value="Intergrase catalytic core"/>
    <property type="match status" value="1"/>
</dbReference>
<dbReference type="InterPro" id="IPR035386">
    <property type="entry name" value="Arm-DNA-bind_5"/>
</dbReference>
<name>A0A315Z6C7_SEDFL</name>
<evidence type="ECO:0000313" key="6">
    <source>
        <dbReference type="Proteomes" id="UP000245535"/>
    </source>
</evidence>
<dbReference type="InterPro" id="IPR011010">
    <property type="entry name" value="DNA_brk_join_enz"/>
</dbReference>
<dbReference type="InterPro" id="IPR002104">
    <property type="entry name" value="Integrase_catalytic"/>
</dbReference>
<dbReference type="Gene3D" id="1.10.150.130">
    <property type="match status" value="1"/>
</dbReference>
<dbReference type="EMBL" id="QGDO01000007">
    <property type="protein sequence ID" value="PWJ38646.1"/>
    <property type="molecule type" value="Genomic_DNA"/>
</dbReference>
<evidence type="ECO:0000256" key="2">
    <source>
        <dbReference type="ARBA" id="ARBA00023125"/>
    </source>
</evidence>
<evidence type="ECO:0000256" key="3">
    <source>
        <dbReference type="ARBA" id="ARBA00023172"/>
    </source>
</evidence>
<evidence type="ECO:0000259" key="4">
    <source>
        <dbReference type="PROSITE" id="PS51898"/>
    </source>
</evidence>
<dbReference type="PANTHER" id="PTHR30349">
    <property type="entry name" value="PHAGE INTEGRASE-RELATED"/>
    <property type="match status" value="1"/>
</dbReference>
<dbReference type="GO" id="GO:0006310">
    <property type="term" value="P:DNA recombination"/>
    <property type="evidence" value="ECO:0007669"/>
    <property type="project" value="UniProtKB-KW"/>
</dbReference>
<protein>
    <submittedName>
        <fullName evidence="5">Site-specific recombinase XerD</fullName>
    </submittedName>
</protein>
<dbReference type="GO" id="GO:0003677">
    <property type="term" value="F:DNA binding"/>
    <property type="evidence" value="ECO:0007669"/>
    <property type="project" value="UniProtKB-KW"/>
</dbReference>
<dbReference type="InterPro" id="IPR025269">
    <property type="entry name" value="SAM-like_dom"/>
</dbReference>
<feature type="domain" description="Tyr recombinase" evidence="4">
    <location>
        <begin position="208"/>
        <end position="396"/>
    </location>
</feature>
<evidence type="ECO:0000256" key="1">
    <source>
        <dbReference type="ARBA" id="ARBA00008857"/>
    </source>
</evidence>
<dbReference type="InterPro" id="IPR010998">
    <property type="entry name" value="Integrase_recombinase_N"/>
</dbReference>
<keyword evidence="2" id="KW-0238">DNA-binding</keyword>
<dbReference type="Pfam" id="PF00589">
    <property type="entry name" value="Phage_integrase"/>
    <property type="match status" value="1"/>
</dbReference>
<dbReference type="OrthoDB" id="1493636at2"/>
<reference evidence="5 6" key="1">
    <citation type="submission" date="2018-03" db="EMBL/GenBank/DDBJ databases">
        <title>Genomic Encyclopedia of Archaeal and Bacterial Type Strains, Phase II (KMG-II): from individual species to whole genera.</title>
        <authorList>
            <person name="Goeker M."/>
        </authorList>
    </citation>
    <scope>NUCLEOTIDE SEQUENCE [LARGE SCALE GENOMIC DNA]</scope>
    <source>
        <strain evidence="5 6">DSM 28229</strain>
    </source>
</reference>
<dbReference type="InterPro" id="IPR050090">
    <property type="entry name" value="Tyrosine_recombinase_XerCD"/>
</dbReference>
<dbReference type="PROSITE" id="PS51898">
    <property type="entry name" value="TYR_RECOMBINASE"/>
    <property type="match status" value="1"/>
</dbReference>
<dbReference type="RefSeq" id="WP_109621907.1">
    <property type="nucleotide sequence ID" value="NZ_QGDO01000007.1"/>
</dbReference>